<proteinExistence type="predicted"/>
<evidence type="ECO:0000313" key="7">
    <source>
        <dbReference type="Proteomes" id="UP000607559"/>
    </source>
</evidence>
<dbReference type="PROSITE" id="PS50110">
    <property type="entry name" value="RESPONSE_REGULATORY"/>
    <property type="match status" value="1"/>
</dbReference>
<dbReference type="Proteomes" id="UP000607559">
    <property type="component" value="Unassembled WGS sequence"/>
</dbReference>
<dbReference type="InterPro" id="IPR016032">
    <property type="entry name" value="Sig_transdc_resp-reg_C-effctor"/>
</dbReference>
<comment type="caution">
    <text evidence="6">The sequence shown here is derived from an EMBL/GenBank/DDBJ whole genome shotgun (WGS) entry which is preliminary data.</text>
</comment>
<dbReference type="InterPro" id="IPR001789">
    <property type="entry name" value="Sig_transdc_resp-reg_receiver"/>
</dbReference>
<accession>A0A8J2UIJ2</accession>
<dbReference type="Gene3D" id="3.40.50.2300">
    <property type="match status" value="1"/>
</dbReference>
<reference evidence="6" key="2">
    <citation type="submission" date="2020-09" db="EMBL/GenBank/DDBJ databases">
        <authorList>
            <person name="Sun Q."/>
            <person name="Zhou Y."/>
        </authorList>
    </citation>
    <scope>NUCLEOTIDE SEQUENCE</scope>
    <source>
        <strain evidence="6">CGMCC 1.15448</strain>
    </source>
</reference>
<feature type="domain" description="HTH luxR-type" evidence="4">
    <location>
        <begin position="158"/>
        <end position="223"/>
    </location>
</feature>
<evidence type="ECO:0000256" key="1">
    <source>
        <dbReference type="ARBA" id="ARBA00022553"/>
    </source>
</evidence>
<keyword evidence="7" id="KW-1185">Reference proteome</keyword>
<dbReference type="EMBL" id="BMJC01000007">
    <property type="protein sequence ID" value="GGB23366.1"/>
    <property type="molecule type" value="Genomic_DNA"/>
</dbReference>
<dbReference type="InterPro" id="IPR000792">
    <property type="entry name" value="Tscrpt_reg_LuxR_C"/>
</dbReference>
<dbReference type="Pfam" id="PF00196">
    <property type="entry name" value="GerE"/>
    <property type="match status" value="1"/>
</dbReference>
<evidence type="ECO:0000256" key="3">
    <source>
        <dbReference type="PROSITE-ProRule" id="PRU00169"/>
    </source>
</evidence>
<dbReference type="PROSITE" id="PS50043">
    <property type="entry name" value="HTH_LUXR_2"/>
    <property type="match status" value="1"/>
</dbReference>
<dbReference type="InterPro" id="IPR058245">
    <property type="entry name" value="NreC/VraR/RcsB-like_REC"/>
</dbReference>
<dbReference type="SUPFAM" id="SSF46894">
    <property type="entry name" value="C-terminal effector domain of the bipartite response regulators"/>
    <property type="match status" value="1"/>
</dbReference>
<dbReference type="PANTHER" id="PTHR43214:SF37">
    <property type="entry name" value="TRANSCRIPTIONAL REGULATORY PROTEIN YDFI"/>
    <property type="match status" value="1"/>
</dbReference>
<dbReference type="Pfam" id="PF00072">
    <property type="entry name" value="Response_reg"/>
    <property type="match status" value="1"/>
</dbReference>
<dbReference type="SMART" id="SM00421">
    <property type="entry name" value="HTH_LUXR"/>
    <property type="match status" value="1"/>
</dbReference>
<sequence length="228" mass="25900">MLTFNKKDLFNFTHMKTTIGLADDQQLFLKSLASLINSFPTCEVVLDALNGEDLLKKLALRDTMPDILLIDVEMPLMDGSETVKQVTAKYPLIRLVALSMKDDDATIIQMIMAGCCAYLLKDIHPTELERALQEVMTKGYYNADSCNINYRRLLTQARKNSEPSITPNEMKFLQLACSDMTYKQVASLMNLSERTIDGYRESLFEKLNVQSRVGMVLEGIRRKIIKLS</sequence>
<evidence type="ECO:0000256" key="2">
    <source>
        <dbReference type="ARBA" id="ARBA00023125"/>
    </source>
</evidence>
<reference evidence="6" key="1">
    <citation type="journal article" date="2014" name="Int. J. Syst. Evol. Microbiol.">
        <title>Complete genome sequence of Corynebacterium casei LMG S-19264T (=DSM 44701T), isolated from a smear-ripened cheese.</title>
        <authorList>
            <consortium name="US DOE Joint Genome Institute (JGI-PGF)"/>
            <person name="Walter F."/>
            <person name="Albersmeier A."/>
            <person name="Kalinowski J."/>
            <person name="Ruckert C."/>
        </authorList>
    </citation>
    <scope>NUCLEOTIDE SEQUENCE</scope>
    <source>
        <strain evidence="6">CGMCC 1.15448</strain>
    </source>
</reference>
<keyword evidence="2 6" id="KW-0238">DNA-binding</keyword>
<dbReference type="AlphaFoldDB" id="A0A8J2UIJ2"/>
<dbReference type="SUPFAM" id="SSF52172">
    <property type="entry name" value="CheY-like"/>
    <property type="match status" value="1"/>
</dbReference>
<dbReference type="PROSITE" id="PS00622">
    <property type="entry name" value="HTH_LUXR_1"/>
    <property type="match status" value="1"/>
</dbReference>
<dbReference type="InterPro" id="IPR039420">
    <property type="entry name" value="WalR-like"/>
</dbReference>
<name>A0A8J2UIJ2_9BACT</name>
<dbReference type="GO" id="GO:0006355">
    <property type="term" value="P:regulation of DNA-templated transcription"/>
    <property type="evidence" value="ECO:0007669"/>
    <property type="project" value="InterPro"/>
</dbReference>
<organism evidence="6 7">
    <name type="scientific">Puia dinghuensis</name>
    <dbReference type="NCBI Taxonomy" id="1792502"/>
    <lineage>
        <taxon>Bacteria</taxon>
        <taxon>Pseudomonadati</taxon>
        <taxon>Bacteroidota</taxon>
        <taxon>Chitinophagia</taxon>
        <taxon>Chitinophagales</taxon>
        <taxon>Chitinophagaceae</taxon>
        <taxon>Puia</taxon>
    </lineage>
</organism>
<dbReference type="SMART" id="SM00448">
    <property type="entry name" value="REC"/>
    <property type="match status" value="1"/>
</dbReference>
<dbReference type="PANTHER" id="PTHR43214">
    <property type="entry name" value="TWO-COMPONENT RESPONSE REGULATOR"/>
    <property type="match status" value="1"/>
</dbReference>
<protein>
    <submittedName>
        <fullName evidence="6">DNA-binding response regulator</fullName>
    </submittedName>
</protein>
<dbReference type="GO" id="GO:0000160">
    <property type="term" value="P:phosphorelay signal transduction system"/>
    <property type="evidence" value="ECO:0007669"/>
    <property type="project" value="InterPro"/>
</dbReference>
<dbReference type="InterPro" id="IPR011006">
    <property type="entry name" value="CheY-like_superfamily"/>
</dbReference>
<dbReference type="GO" id="GO:0003677">
    <property type="term" value="F:DNA binding"/>
    <property type="evidence" value="ECO:0007669"/>
    <property type="project" value="UniProtKB-KW"/>
</dbReference>
<dbReference type="CDD" id="cd17535">
    <property type="entry name" value="REC_NarL-like"/>
    <property type="match status" value="1"/>
</dbReference>
<keyword evidence="1 3" id="KW-0597">Phosphoprotein</keyword>
<evidence type="ECO:0000259" key="4">
    <source>
        <dbReference type="PROSITE" id="PS50043"/>
    </source>
</evidence>
<feature type="modified residue" description="4-aspartylphosphate" evidence="3">
    <location>
        <position position="71"/>
    </location>
</feature>
<gene>
    <name evidence="6" type="ORF">GCM10011511_54040</name>
</gene>
<feature type="domain" description="Response regulatory" evidence="5">
    <location>
        <begin position="18"/>
        <end position="136"/>
    </location>
</feature>
<evidence type="ECO:0000259" key="5">
    <source>
        <dbReference type="PROSITE" id="PS50110"/>
    </source>
</evidence>
<dbReference type="CDD" id="cd06170">
    <property type="entry name" value="LuxR_C_like"/>
    <property type="match status" value="1"/>
</dbReference>
<evidence type="ECO:0000313" key="6">
    <source>
        <dbReference type="EMBL" id="GGB23366.1"/>
    </source>
</evidence>